<sequence length="397" mass="45876">MRILLYILLLSAVLFADKIATSYQGTSDYNVISNSILNTYFTIEETKGDIQSLRSLLKNPATSLAVVQEDIIKDVIREDFALKERLKIVSPLYRAAILIITPKNSEIKNLKDLSNRRVIVDSEGSGDFYTFLNLQEKYTITPEIFNIKKNEAIKYLKRSKADAFFYIGNIKDIAYLYPSYNFIPVVDSNYKLGFFDIDNNNSIRTAYLDKFLLSTTQKEKRLPKTDLHKLLATLLVKGEREYLCGFTRNTPVQLEDYIYFVCAEHITPQQKSPSITHAKHKKKIAKKLYYDDIEDITIYPIALKNKNFDNYGTSYIVEKTKLDNAIKLIKKEIKEDPSCKIVIISKGNEAEAIEHAKLINRYFKKAHIKRKYIINKVLPIPCNDNCFYSTTITFKQL</sequence>
<protein>
    <submittedName>
        <fullName evidence="2">NMT1-like family protein</fullName>
    </submittedName>
</protein>
<organism evidence="2 3">
    <name type="scientific">Nitratiruptor tergarcus DSM 16512</name>
    <dbReference type="NCBI Taxonomy" id="1069081"/>
    <lineage>
        <taxon>Bacteria</taxon>
        <taxon>Pseudomonadati</taxon>
        <taxon>Campylobacterota</taxon>
        <taxon>Epsilonproteobacteria</taxon>
        <taxon>Nautiliales</taxon>
        <taxon>Nitratiruptoraceae</taxon>
        <taxon>Nitratiruptor</taxon>
    </lineage>
</organism>
<dbReference type="Gene3D" id="3.40.190.10">
    <property type="entry name" value="Periplasmic binding protein-like II"/>
    <property type="match status" value="2"/>
</dbReference>
<dbReference type="EMBL" id="FWWZ01000001">
    <property type="protein sequence ID" value="SMC08777.1"/>
    <property type="molecule type" value="Genomic_DNA"/>
</dbReference>
<dbReference type="RefSeq" id="WP_084275040.1">
    <property type="nucleotide sequence ID" value="NZ_AP026671.1"/>
</dbReference>
<reference evidence="3" key="1">
    <citation type="submission" date="2017-04" db="EMBL/GenBank/DDBJ databases">
        <authorList>
            <person name="Varghese N."/>
            <person name="Submissions S."/>
        </authorList>
    </citation>
    <scope>NUCLEOTIDE SEQUENCE [LARGE SCALE GENOMIC DNA]</scope>
    <source>
        <strain evidence="3">DSM 16512</strain>
    </source>
</reference>
<accession>A0A1W1WR56</accession>
<gene>
    <name evidence="2" type="ORF">SAMN05660197_0544</name>
</gene>
<feature type="chain" id="PRO_5013162058" evidence="1">
    <location>
        <begin position="17"/>
        <end position="397"/>
    </location>
</feature>
<dbReference type="AlphaFoldDB" id="A0A1W1WR56"/>
<dbReference type="PANTHER" id="PTHR42941">
    <property type="entry name" value="SLL1037 PROTEIN"/>
    <property type="match status" value="1"/>
</dbReference>
<evidence type="ECO:0000256" key="1">
    <source>
        <dbReference type="SAM" id="SignalP"/>
    </source>
</evidence>
<name>A0A1W1WR56_9BACT</name>
<keyword evidence="3" id="KW-1185">Reference proteome</keyword>
<evidence type="ECO:0000313" key="2">
    <source>
        <dbReference type="EMBL" id="SMC08777.1"/>
    </source>
</evidence>
<keyword evidence="1" id="KW-0732">Signal</keyword>
<dbReference type="Proteomes" id="UP000192602">
    <property type="component" value="Unassembled WGS sequence"/>
</dbReference>
<dbReference type="PANTHER" id="PTHR42941:SF1">
    <property type="entry name" value="SLL1037 PROTEIN"/>
    <property type="match status" value="1"/>
</dbReference>
<dbReference type="OrthoDB" id="237270at2"/>
<feature type="signal peptide" evidence="1">
    <location>
        <begin position="1"/>
        <end position="16"/>
    </location>
</feature>
<dbReference type="InterPro" id="IPR011852">
    <property type="entry name" value="TRAP_TAXI"/>
</dbReference>
<evidence type="ECO:0000313" key="3">
    <source>
        <dbReference type="Proteomes" id="UP000192602"/>
    </source>
</evidence>
<dbReference type="STRING" id="1069081.SAMN05660197_0544"/>
<dbReference type="Pfam" id="PF16868">
    <property type="entry name" value="NMT1_3"/>
    <property type="match status" value="1"/>
</dbReference>
<proteinExistence type="predicted"/>
<dbReference type="SUPFAM" id="SSF53850">
    <property type="entry name" value="Periplasmic binding protein-like II"/>
    <property type="match status" value="1"/>
</dbReference>